<feature type="compositionally biased region" description="Low complexity" evidence="1">
    <location>
        <begin position="103"/>
        <end position="131"/>
    </location>
</feature>
<accession>A0A5Q2RSD3</accession>
<gene>
    <name evidence="3" type="ORF">GH723_13965</name>
</gene>
<organism evidence="3 4">
    <name type="scientific">Actinomarinicola tropica</name>
    <dbReference type="NCBI Taxonomy" id="2789776"/>
    <lineage>
        <taxon>Bacteria</taxon>
        <taxon>Bacillati</taxon>
        <taxon>Actinomycetota</taxon>
        <taxon>Acidimicrobiia</taxon>
        <taxon>Acidimicrobiales</taxon>
        <taxon>Iamiaceae</taxon>
        <taxon>Actinomarinicola</taxon>
    </lineage>
</organism>
<dbReference type="Pfam" id="PF04311">
    <property type="entry name" value="DUF459"/>
    <property type="match status" value="1"/>
</dbReference>
<keyword evidence="2" id="KW-0472">Membrane</keyword>
<feature type="region of interest" description="Disordered" evidence="1">
    <location>
        <begin position="85"/>
        <end position="141"/>
    </location>
</feature>
<dbReference type="RefSeq" id="WP_153760221.1">
    <property type="nucleotide sequence ID" value="NZ_CP045851.1"/>
</dbReference>
<proteinExistence type="predicted"/>
<evidence type="ECO:0000313" key="4">
    <source>
        <dbReference type="Proteomes" id="UP000334019"/>
    </source>
</evidence>
<dbReference type="SUPFAM" id="SSF52266">
    <property type="entry name" value="SGNH hydrolase"/>
    <property type="match status" value="1"/>
</dbReference>
<dbReference type="InterPro" id="IPR007407">
    <property type="entry name" value="DUF459"/>
</dbReference>
<evidence type="ECO:0000256" key="1">
    <source>
        <dbReference type="SAM" id="MobiDB-lite"/>
    </source>
</evidence>
<keyword evidence="4" id="KW-1185">Reference proteome</keyword>
<dbReference type="KEGG" id="atq:GH723_13965"/>
<reference evidence="3 4" key="1">
    <citation type="submission" date="2019-11" db="EMBL/GenBank/DDBJ databases">
        <authorList>
            <person name="He Y."/>
        </authorList>
    </citation>
    <scope>NUCLEOTIDE SEQUENCE [LARGE SCALE GENOMIC DNA]</scope>
    <source>
        <strain evidence="3 4">SCSIO 58843</strain>
    </source>
</reference>
<dbReference type="EMBL" id="CP045851">
    <property type="protein sequence ID" value="QGG96115.1"/>
    <property type="molecule type" value="Genomic_DNA"/>
</dbReference>
<protein>
    <submittedName>
        <fullName evidence="3">DUF459 domain-containing protein</fullName>
    </submittedName>
</protein>
<feature type="transmembrane region" description="Helical" evidence="2">
    <location>
        <begin position="20"/>
        <end position="39"/>
    </location>
</feature>
<name>A0A5Q2RSD3_9ACTN</name>
<dbReference type="Gene3D" id="3.40.50.1110">
    <property type="entry name" value="SGNH hydrolase"/>
    <property type="match status" value="1"/>
</dbReference>
<dbReference type="AlphaFoldDB" id="A0A5Q2RSD3"/>
<evidence type="ECO:0000313" key="3">
    <source>
        <dbReference type="EMBL" id="QGG96115.1"/>
    </source>
</evidence>
<dbReference type="Proteomes" id="UP000334019">
    <property type="component" value="Chromosome"/>
</dbReference>
<keyword evidence="2" id="KW-1133">Transmembrane helix</keyword>
<sequence>MSGEERSGDEGGHRGATVPAGRVLAVILVGFVLAALVNADSLVEQAERKPFGWPRDVSLAVWEPVQDLSELTRINVVRDAVDSALGRGDGDADEDFEFPPPDVEVASPSSTTTTPSGDPDGEAPATTTTTAPPEPELRTPTAEEPLRVWVGGDSMSQVFGQSLVAMTDATGVMESTLDYRISTGLTRPDYFNWPAHLDAEMERLDPEAVVIMFGANDAQGMEVDGQVYERLSPPWQEEYRRRVAGTMDLLRSEGRVVYWVGQPIMRDPGFSDRMAQLNEIFRSEAELRPWVRFVDSYDLFANDGGAYEAFLPGVDGTVQDLRQGDGIHLSRAGGDLLARTVLDVVEADADLD</sequence>
<evidence type="ECO:0000256" key="2">
    <source>
        <dbReference type="SAM" id="Phobius"/>
    </source>
</evidence>
<keyword evidence="2" id="KW-0812">Transmembrane</keyword>
<dbReference type="InterPro" id="IPR036514">
    <property type="entry name" value="SGNH_hydro_sf"/>
</dbReference>